<evidence type="ECO:0000313" key="1">
    <source>
        <dbReference type="EMBL" id="UPQ74545.1"/>
    </source>
</evidence>
<protein>
    <submittedName>
        <fullName evidence="1">Energy transducer TonB</fullName>
    </submittedName>
</protein>
<dbReference type="Proteomes" id="UP000830552">
    <property type="component" value="Chromosome"/>
</dbReference>
<organism evidence="1 2">
    <name type="scientific">Chryseobacterium nepalense</name>
    <dbReference type="NCBI Taxonomy" id="1854498"/>
    <lineage>
        <taxon>Bacteria</taxon>
        <taxon>Pseudomonadati</taxon>
        <taxon>Bacteroidota</taxon>
        <taxon>Flavobacteriia</taxon>
        <taxon>Flavobacteriales</taxon>
        <taxon>Weeksellaceae</taxon>
        <taxon>Chryseobacterium group</taxon>
        <taxon>Chryseobacterium</taxon>
    </lineage>
</organism>
<keyword evidence="2" id="KW-1185">Reference proteome</keyword>
<dbReference type="SUPFAM" id="SSF74653">
    <property type="entry name" value="TolA/TonB C-terminal domain"/>
    <property type="match status" value="1"/>
</dbReference>
<gene>
    <name evidence="1" type="ORF">M0D58_10820</name>
</gene>
<proteinExistence type="predicted"/>
<evidence type="ECO:0000313" key="2">
    <source>
        <dbReference type="Proteomes" id="UP000830552"/>
    </source>
</evidence>
<dbReference type="EMBL" id="CP096203">
    <property type="protein sequence ID" value="UPQ74545.1"/>
    <property type="molecule type" value="Genomic_DNA"/>
</dbReference>
<accession>A0ABY4K5B5</accession>
<dbReference type="Gene3D" id="3.30.1150.10">
    <property type="match status" value="1"/>
</dbReference>
<reference evidence="1" key="1">
    <citation type="submission" date="2022-04" db="EMBL/GenBank/DDBJ databases">
        <title>Evolutionary, genomic, and biogeographic characterization of Chryseobacterium nepalense represented by a plastic-degrading bacterium AC3.</title>
        <authorList>
            <person name="Yin Z."/>
            <person name="Liu X."/>
            <person name="Wang D."/>
            <person name="Xie Z."/>
        </authorList>
    </citation>
    <scope>NUCLEOTIDE SEQUENCE</scope>
    <source>
        <strain evidence="1">AC3</strain>
    </source>
</reference>
<dbReference type="RefSeq" id="WP_248389146.1">
    <property type="nucleotide sequence ID" value="NZ_CP096203.1"/>
</dbReference>
<sequence>MKIIQIFFLFFCIFISAQEEPLPTAELNELLMVERNGRAKIEIEKPAVFPSGTTALNNRIIKNFRTRKIISNAEIETCQISFIIDKEGSMVDVKASGSNESFNREAERAILKIKDKWIPGELNGEKARYKFRIPLTITFDKN</sequence>
<name>A0ABY4K5B5_9FLAO</name>